<dbReference type="Pfam" id="PF07690">
    <property type="entry name" value="MFS_1"/>
    <property type="match status" value="1"/>
</dbReference>
<feature type="transmembrane region" description="Helical" evidence="6">
    <location>
        <begin position="149"/>
        <end position="174"/>
    </location>
</feature>
<evidence type="ECO:0000256" key="6">
    <source>
        <dbReference type="SAM" id="Phobius"/>
    </source>
</evidence>
<dbReference type="Proteomes" id="UP001244011">
    <property type="component" value="Unassembled WGS sequence"/>
</dbReference>
<accession>A0AAJ0FJL2</accession>
<proteinExistence type="predicted"/>
<keyword evidence="4 6" id="KW-0472">Membrane</keyword>
<evidence type="ECO:0000256" key="2">
    <source>
        <dbReference type="ARBA" id="ARBA00022692"/>
    </source>
</evidence>
<evidence type="ECO:0000256" key="4">
    <source>
        <dbReference type="ARBA" id="ARBA00023136"/>
    </source>
</evidence>
<feature type="domain" description="Major facilitator superfamily (MFS) profile" evidence="7">
    <location>
        <begin position="22"/>
        <end position="513"/>
    </location>
</feature>
<feature type="transmembrane region" description="Helical" evidence="6">
    <location>
        <begin position="299"/>
        <end position="319"/>
    </location>
</feature>
<keyword evidence="2 6" id="KW-0812">Transmembrane</keyword>
<evidence type="ECO:0000256" key="5">
    <source>
        <dbReference type="SAM" id="MobiDB-lite"/>
    </source>
</evidence>
<evidence type="ECO:0000259" key="7">
    <source>
        <dbReference type="PROSITE" id="PS50850"/>
    </source>
</evidence>
<feature type="transmembrane region" description="Helical" evidence="6">
    <location>
        <begin position="90"/>
        <end position="108"/>
    </location>
</feature>
<comment type="subcellular location">
    <subcellularLocation>
        <location evidence="1">Membrane</location>
        <topology evidence="1">Multi-pass membrane protein</topology>
    </subcellularLocation>
</comment>
<dbReference type="AlphaFoldDB" id="A0AAJ0FJL2"/>
<dbReference type="InterPro" id="IPR020846">
    <property type="entry name" value="MFS_dom"/>
</dbReference>
<keyword evidence="9" id="KW-1185">Reference proteome</keyword>
<evidence type="ECO:0000256" key="1">
    <source>
        <dbReference type="ARBA" id="ARBA00004141"/>
    </source>
</evidence>
<dbReference type="InterPro" id="IPR036259">
    <property type="entry name" value="MFS_trans_sf"/>
</dbReference>
<protein>
    <submittedName>
        <fullName evidence="8">Major facilitator superfamily domain-containing protein</fullName>
    </submittedName>
</protein>
<dbReference type="InterPro" id="IPR011701">
    <property type="entry name" value="MFS"/>
</dbReference>
<dbReference type="GeneID" id="85314822"/>
<dbReference type="Gene3D" id="1.20.1720.10">
    <property type="entry name" value="Multidrug resistance protein D"/>
    <property type="match status" value="1"/>
</dbReference>
<reference evidence="8" key="1">
    <citation type="submission" date="2023-06" db="EMBL/GenBank/DDBJ databases">
        <title>Genome-scale phylogeny and comparative genomics of the fungal order Sordariales.</title>
        <authorList>
            <consortium name="Lawrence Berkeley National Laboratory"/>
            <person name="Hensen N."/>
            <person name="Bonometti L."/>
            <person name="Westerberg I."/>
            <person name="Brannstrom I.O."/>
            <person name="Guillou S."/>
            <person name="Cros-Aarteil S."/>
            <person name="Calhoun S."/>
            <person name="Haridas S."/>
            <person name="Kuo A."/>
            <person name="Mondo S."/>
            <person name="Pangilinan J."/>
            <person name="Riley R."/>
            <person name="Labutti K."/>
            <person name="Andreopoulos B."/>
            <person name="Lipzen A."/>
            <person name="Chen C."/>
            <person name="Yanf M."/>
            <person name="Daum C."/>
            <person name="Ng V."/>
            <person name="Clum A."/>
            <person name="Steindorff A."/>
            <person name="Ohm R."/>
            <person name="Martin F."/>
            <person name="Silar P."/>
            <person name="Natvig D."/>
            <person name="Lalanne C."/>
            <person name="Gautier V."/>
            <person name="Ament-Velasquez S.L."/>
            <person name="Kruys A."/>
            <person name="Hutchinson M.I."/>
            <person name="Powell A.J."/>
            <person name="Barry K."/>
            <person name="Miller A.N."/>
            <person name="Grigoriev I.V."/>
            <person name="Debuchy R."/>
            <person name="Gladieux P."/>
            <person name="Thoren M.H."/>
            <person name="Johannesson H."/>
        </authorList>
    </citation>
    <scope>NUCLEOTIDE SEQUENCE</scope>
    <source>
        <strain evidence="8">8032-3</strain>
    </source>
</reference>
<gene>
    <name evidence="8" type="ORF">QBC33DRAFT_591038</name>
</gene>
<keyword evidence="3 6" id="KW-1133">Transmembrane helix</keyword>
<evidence type="ECO:0000313" key="9">
    <source>
        <dbReference type="Proteomes" id="UP001244011"/>
    </source>
</evidence>
<dbReference type="PROSITE" id="PS50850">
    <property type="entry name" value="MFS"/>
    <property type="match status" value="1"/>
</dbReference>
<name>A0AAJ0FJL2_9PEZI</name>
<feature type="transmembrane region" description="Helical" evidence="6">
    <location>
        <begin position="339"/>
        <end position="359"/>
    </location>
</feature>
<dbReference type="GO" id="GO:0005886">
    <property type="term" value="C:plasma membrane"/>
    <property type="evidence" value="ECO:0007669"/>
    <property type="project" value="TreeGrafter"/>
</dbReference>
<feature type="transmembrane region" description="Helical" evidence="6">
    <location>
        <begin position="488"/>
        <end position="509"/>
    </location>
</feature>
<sequence>MASAQEAPSSTPYTIWNDRDRYLLVCLLGYLALASSLTANIYFPLLDLLAEQDGVSIQAINLTITLFMVFQGIAPSFWSPLSDAWGRRPVYLATFTVYTLASLGLSIAERNYAALLVLRAVQSVGGSTVLSLAYAVVSDVSVHADRGRFLAPMLTATNVGPCIGPIIGGGAVLATGDPRWCFRALLIFGGSAILLIGWTMPETNRNVVGNGSVPAKSIWRTWWSLLRSSWRRRRPSQTLAGEGHRTISADEGSLEKGALAGPLPGQDPAPTEGGGPRGTQQPTGRGKMILPNPFKSVRLLFYPDIFLALWLAASPYALWFCVQTSITPIFADLYGFNPLQVGACFLAGGAGIIAGGFVAGRLMDWNYRAVAASAGLTIDLVRGDDMADFPIERARSRGSVRTLVVSVGAVVGYGWAVERRAHPAVPLLLQAYLGCKCTTLHQTFSVLVVDNFADAPGAAAAANNITRCALAAAAVAVLDPLGRAVGRAWVFTLLGLVDAGGCVAAVLVLRRWGPEWRGKRALEKAGGAIV</sequence>
<evidence type="ECO:0000256" key="3">
    <source>
        <dbReference type="ARBA" id="ARBA00022989"/>
    </source>
</evidence>
<comment type="caution">
    <text evidence="8">The sequence shown here is derived from an EMBL/GenBank/DDBJ whole genome shotgun (WGS) entry which is preliminary data.</text>
</comment>
<organism evidence="8 9">
    <name type="scientific">Phialemonium atrogriseum</name>
    <dbReference type="NCBI Taxonomy" id="1093897"/>
    <lineage>
        <taxon>Eukaryota</taxon>
        <taxon>Fungi</taxon>
        <taxon>Dikarya</taxon>
        <taxon>Ascomycota</taxon>
        <taxon>Pezizomycotina</taxon>
        <taxon>Sordariomycetes</taxon>
        <taxon>Sordariomycetidae</taxon>
        <taxon>Cephalothecales</taxon>
        <taxon>Cephalothecaceae</taxon>
        <taxon>Phialemonium</taxon>
    </lineage>
</organism>
<feature type="transmembrane region" description="Helical" evidence="6">
    <location>
        <begin position="114"/>
        <end position="137"/>
    </location>
</feature>
<dbReference type="PANTHER" id="PTHR23502">
    <property type="entry name" value="MAJOR FACILITATOR SUPERFAMILY"/>
    <property type="match status" value="1"/>
</dbReference>
<dbReference type="PANTHER" id="PTHR23502:SF151">
    <property type="entry name" value="MAJOR FACILITATOR SUPERFAMILY (MFS) PROFILE DOMAIN-CONTAINING PROTEIN"/>
    <property type="match status" value="1"/>
</dbReference>
<dbReference type="GO" id="GO:0022857">
    <property type="term" value="F:transmembrane transporter activity"/>
    <property type="evidence" value="ECO:0007669"/>
    <property type="project" value="InterPro"/>
</dbReference>
<dbReference type="EMBL" id="MU839015">
    <property type="protein sequence ID" value="KAK1765478.1"/>
    <property type="molecule type" value="Genomic_DNA"/>
</dbReference>
<evidence type="ECO:0000313" key="8">
    <source>
        <dbReference type="EMBL" id="KAK1765478.1"/>
    </source>
</evidence>
<feature type="region of interest" description="Disordered" evidence="5">
    <location>
        <begin position="258"/>
        <end position="287"/>
    </location>
</feature>
<feature type="transmembrane region" description="Helical" evidence="6">
    <location>
        <begin position="22"/>
        <end position="43"/>
    </location>
</feature>
<dbReference type="SUPFAM" id="SSF103473">
    <property type="entry name" value="MFS general substrate transporter"/>
    <property type="match status" value="1"/>
</dbReference>
<dbReference type="RefSeq" id="XP_060281691.1">
    <property type="nucleotide sequence ID" value="XM_060431635.1"/>
</dbReference>
<feature type="transmembrane region" description="Helical" evidence="6">
    <location>
        <begin position="180"/>
        <end position="198"/>
    </location>
</feature>